<dbReference type="SUPFAM" id="SSF63737">
    <property type="entry name" value="Leukotriene A4 hydrolase N-terminal domain"/>
    <property type="match status" value="1"/>
</dbReference>
<reference evidence="4" key="1">
    <citation type="submission" date="2016-06" db="UniProtKB">
        <authorList>
            <consortium name="WormBaseParasite"/>
        </authorList>
    </citation>
    <scope>IDENTIFICATION</scope>
</reference>
<keyword evidence="3" id="KW-1185">Reference proteome</keyword>
<keyword evidence="1" id="KW-0472">Membrane</keyword>
<dbReference type="Proteomes" id="UP000279833">
    <property type="component" value="Unassembled WGS sequence"/>
</dbReference>
<protein>
    <submittedName>
        <fullName evidence="2 4">Uncharacterized protein</fullName>
    </submittedName>
</protein>
<keyword evidence="1" id="KW-0812">Transmembrane</keyword>
<dbReference type="InterPro" id="IPR042097">
    <property type="entry name" value="Aminopeptidase_N-like_N_sf"/>
</dbReference>
<evidence type="ECO:0000313" key="3">
    <source>
        <dbReference type="Proteomes" id="UP000279833"/>
    </source>
</evidence>
<proteinExistence type="predicted"/>
<accession>A0A183KZW2</accession>
<dbReference type="STRING" id="6186.A0A183KZW2"/>
<feature type="transmembrane region" description="Helical" evidence="1">
    <location>
        <begin position="20"/>
        <end position="39"/>
    </location>
</feature>
<organism evidence="4">
    <name type="scientific">Schistosoma curassoni</name>
    <dbReference type="NCBI Taxonomy" id="6186"/>
    <lineage>
        <taxon>Eukaryota</taxon>
        <taxon>Metazoa</taxon>
        <taxon>Spiralia</taxon>
        <taxon>Lophotrochozoa</taxon>
        <taxon>Platyhelminthes</taxon>
        <taxon>Trematoda</taxon>
        <taxon>Digenea</taxon>
        <taxon>Strigeidida</taxon>
        <taxon>Schistosomatoidea</taxon>
        <taxon>Schistosomatidae</taxon>
        <taxon>Schistosoma</taxon>
    </lineage>
</organism>
<gene>
    <name evidence="2" type="ORF">SCUD_LOCUS20610</name>
</gene>
<sequence>MALESTEELHDNWYLDKYEPSVNMSTYLLAFVVSQFASIRGIDSKGRNVC</sequence>
<dbReference type="Gene3D" id="2.60.40.1730">
    <property type="entry name" value="tricorn interacting facor f3 domain"/>
    <property type="match status" value="1"/>
</dbReference>
<dbReference type="AlphaFoldDB" id="A0A183KZW2"/>
<keyword evidence="1" id="KW-1133">Transmembrane helix</keyword>
<dbReference type="EMBL" id="UZAK01044664">
    <property type="protein sequence ID" value="VDP72777.1"/>
    <property type="molecule type" value="Genomic_DNA"/>
</dbReference>
<name>A0A183KZW2_9TREM</name>
<reference evidence="2 3" key="2">
    <citation type="submission" date="2018-11" db="EMBL/GenBank/DDBJ databases">
        <authorList>
            <consortium name="Pathogen Informatics"/>
        </authorList>
    </citation>
    <scope>NUCLEOTIDE SEQUENCE [LARGE SCALE GENOMIC DNA]</scope>
    <source>
        <strain evidence="2">Dakar</strain>
        <strain evidence="3">Dakar, Senegal</strain>
    </source>
</reference>
<evidence type="ECO:0000313" key="4">
    <source>
        <dbReference type="WBParaSite" id="SCUD_0002061301-mRNA-1"/>
    </source>
</evidence>
<dbReference type="WBParaSite" id="SCUD_0002061301-mRNA-1">
    <property type="protein sequence ID" value="SCUD_0002061301-mRNA-1"/>
    <property type="gene ID" value="SCUD_0002061301"/>
</dbReference>
<evidence type="ECO:0000313" key="2">
    <source>
        <dbReference type="EMBL" id="VDP72777.1"/>
    </source>
</evidence>
<evidence type="ECO:0000256" key="1">
    <source>
        <dbReference type="SAM" id="Phobius"/>
    </source>
</evidence>